<keyword evidence="2" id="KW-0472">Membrane</keyword>
<evidence type="ECO:0000313" key="6">
    <source>
        <dbReference type="Proteomes" id="UP001201873"/>
    </source>
</evidence>
<feature type="chain" id="PRO_5045051691" evidence="3">
    <location>
        <begin position="35"/>
        <end position="254"/>
    </location>
</feature>
<name>A0ABT0JU75_9ACTN</name>
<keyword evidence="3" id="KW-0732">Signal</keyword>
<organism evidence="5 6">
    <name type="scientific">Frankia umida</name>
    <dbReference type="NCBI Taxonomy" id="573489"/>
    <lineage>
        <taxon>Bacteria</taxon>
        <taxon>Bacillati</taxon>
        <taxon>Actinomycetota</taxon>
        <taxon>Actinomycetes</taxon>
        <taxon>Frankiales</taxon>
        <taxon>Frankiaceae</taxon>
        <taxon>Frankia</taxon>
    </lineage>
</organism>
<dbReference type="Proteomes" id="UP001201873">
    <property type="component" value="Unassembled WGS sequence"/>
</dbReference>
<dbReference type="Gene3D" id="2.60.40.2230">
    <property type="entry name" value="Uncharacterised protein YcnI-like PF07987, DUF1775"/>
    <property type="match status" value="1"/>
</dbReference>
<gene>
    <name evidence="5" type="ORF">MXD59_04795</name>
</gene>
<protein>
    <submittedName>
        <fullName evidence="5">YcnI family protein</fullName>
    </submittedName>
</protein>
<dbReference type="InterPro" id="IPR012533">
    <property type="entry name" value="YcnI-copper_dom"/>
</dbReference>
<evidence type="ECO:0000256" key="3">
    <source>
        <dbReference type="SAM" id="SignalP"/>
    </source>
</evidence>
<comment type="caution">
    <text evidence="5">The sequence shown here is derived from an EMBL/GenBank/DDBJ whole genome shotgun (WGS) entry which is preliminary data.</text>
</comment>
<keyword evidence="2" id="KW-1133">Transmembrane helix</keyword>
<keyword evidence="6" id="KW-1185">Reference proteome</keyword>
<feature type="domain" description="YncI copper-binding" evidence="4">
    <location>
        <begin position="35"/>
        <end position="184"/>
    </location>
</feature>
<evidence type="ECO:0000256" key="2">
    <source>
        <dbReference type="SAM" id="Phobius"/>
    </source>
</evidence>
<sequence length="254" mass="25463">MPAGIFRPRRFSRLGVLAAVGAATLAVAVTPASAHVSVAPATAAPGAYTTLTFKVPNEQDGASTTSLDVQFPSEAPIASVSVQPKAGWDYRITKSKPARPLRSDDGAVDEVVSRITWTVAQGSPGIRPGEFDTFNVSAGPLPTTAGPVAFKALQTYSSGEVVRWVQIAAPGQPEPDLPAPTITITAASAQGTGTAAPADTSSTGGGAQTSTAVASGGDSDDGTARALGIAGVVLGLIAVALAAVFAVRTSRRQA</sequence>
<evidence type="ECO:0000259" key="4">
    <source>
        <dbReference type="Pfam" id="PF07987"/>
    </source>
</evidence>
<reference evidence="5 6" key="1">
    <citation type="submission" date="2022-04" db="EMBL/GenBank/DDBJ databases">
        <title>Genome diversity in the genus Frankia.</title>
        <authorList>
            <person name="Carlos-Shanley C."/>
            <person name="Hahn D."/>
        </authorList>
    </citation>
    <scope>NUCLEOTIDE SEQUENCE [LARGE SCALE GENOMIC DNA]</scope>
    <source>
        <strain evidence="5 6">Ag45/Mut15</strain>
    </source>
</reference>
<keyword evidence="2" id="KW-0812">Transmembrane</keyword>
<feature type="transmembrane region" description="Helical" evidence="2">
    <location>
        <begin position="226"/>
        <end position="247"/>
    </location>
</feature>
<dbReference type="RefSeq" id="WP_248823586.1">
    <property type="nucleotide sequence ID" value="NZ_JALKFT010000003.1"/>
</dbReference>
<accession>A0ABT0JU75</accession>
<evidence type="ECO:0000256" key="1">
    <source>
        <dbReference type="SAM" id="MobiDB-lite"/>
    </source>
</evidence>
<dbReference type="EMBL" id="JALKFT010000003">
    <property type="protein sequence ID" value="MCK9875107.1"/>
    <property type="molecule type" value="Genomic_DNA"/>
</dbReference>
<proteinExistence type="predicted"/>
<dbReference type="CDD" id="cd08545">
    <property type="entry name" value="YcnI_like"/>
    <property type="match status" value="1"/>
</dbReference>
<dbReference type="Pfam" id="PF07987">
    <property type="entry name" value="DUF1775"/>
    <property type="match status" value="1"/>
</dbReference>
<feature type="signal peptide" evidence="3">
    <location>
        <begin position="1"/>
        <end position="34"/>
    </location>
</feature>
<feature type="compositionally biased region" description="Low complexity" evidence="1">
    <location>
        <begin position="190"/>
        <end position="217"/>
    </location>
</feature>
<dbReference type="InterPro" id="IPR038507">
    <property type="entry name" value="YcnI-like_sf"/>
</dbReference>
<feature type="region of interest" description="Disordered" evidence="1">
    <location>
        <begin position="190"/>
        <end position="220"/>
    </location>
</feature>
<evidence type="ECO:0000313" key="5">
    <source>
        <dbReference type="EMBL" id="MCK9875107.1"/>
    </source>
</evidence>